<dbReference type="AlphaFoldDB" id="A0A6J4Q9B9"/>
<name>A0A6J4Q9B9_9ACTN</name>
<reference evidence="2" key="1">
    <citation type="submission" date="2020-02" db="EMBL/GenBank/DDBJ databases">
        <authorList>
            <person name="Meier V. D."/>
        </authorList>
    </citation>
    <scope>NUCLEOTIDE SEQUENCE</scope>
    <source>
        <strain evidence="2">AVDCRST_MAG80</strain>
    </source>
</reference>
<proteinExistence type="predicted"/>
<sequence length="86" mass="9499">MNRLSAFGKRWTAVHELGYALGLDHAPKKFKSRAVMYQFCCPPFNTPQAYGKKVYREIWGGGKSGAKQEPARAAAPDVTPPVIHPV</sequence>
<gene>
    <name evidence="2" type="ORF">AVDCRST_MAG80-961</name>
</gene>
<protein>
    <recommendedName>
        <fullName evidence="3">Peptidase M10 metallopeptidase domain-containing protein</fullName>
    </recommendedName>
</protein>
<dbReference type="EMBL" id="CADCVC010000081">
    <property type="protein sequence ID" value="CAA9436673.1"/>
    <property type="molecule type" value="Genomic_DNA"/>
</dbReference>
<evidence type="ECO:0000256" key="1">
    <source>
        <dbReference type="SAM" id="MobiDB-lite"/>
    </source>
</evidence>
<evidence type="ECO:0008006" key="3">
    <source>
        <dbReference type="Google" id="ProtNLM"/>
    </source>
</evidence>
<dbReference type="InterPro" id="IPR024079">
    <property type="entry name" value="MetalloPept_cat_dom_sf"/>
</dbReference>
<evidence type="ECO:0000313" key="2">
    <source>
        <dbReference type="EMBL" id="CAA9436673.1"/>
    </source>
</evidence>
<organism evidence="2">
    <name type="scientific">uncultured Rubrobacteraceae bacterium</name>
    <dbReference type="NCBI Taxonomy" id="349277"/>
    <lineage>
        <taxon>Bacteria</taxon>
        <taxon>Bacillati</taxon>
        <taxon>Actinomycetota</taxon>
        <taxon>Rubrobacteria</taxon>
        <taxon>Rubrobacterales</taxon>
        <taxon>Rubrobacteraceae</taxon>
        <taxon>environmental samples</taxon>
    </lineage>
</organism>
<dbReference type="Gene3D" id="3.40.390.10">
    <property type="entry name" value="Collagenase (Catalytic Domain)"/>
    <property type="match status" value="1"/>
</dbReference>
<feature type="region of interest" description="Disordered" evidence="1">
    <location>
        <begin position="63"/>
        <end position="86"/>
    </location>
</feature>
<accession>A0A6J4Q9B9</accession>
<dbReference type="SUPFAM" id="SSF55486">
    <property type="entry name" value="Metalloproteases ('zincins'), catalytic domain"/>
    <property type="match status" value="1"/>
</dbReference>
<dbReference type="GO" id="GO:0008237">
    <property type="term" value="F:metallopeptidase activity"/>
    <property type="evidence" value="ECO:0007669"/>
    <property type="project" value="InterPro"/>
</dbReference>